<keyword evidence="3" id="KW-1185">Reference proteome</keyword>
<accession>A0ABV3K0G4</accession>
<evidence type="ECO:0000313" key="3">
    <source>
        <dbReference type="Proteomes" id="UP001552594"/>
    </source>
</evidence>
<comment type="caution">
    <text evidence="2">The sequence shown here is derived from an EMBL/GenBank/DDBJ whole genome shotgun (WGS) entry which is preliminary data.</text>
</comment>
<evidence type="ECO:0000259" key="1">
    <source>
        <dbReference type="Pfam" id="PF20546"/>
    </source>
</evidence>
<organism evidence="2 3">
    <name type="scientific">Streptomyces orinoci</name>
    <name type="common">Streptoverticillium orinoci</name>
    <dbReference type="NCBI Taxonomy" id="67339"/>
    <lineage>
        <taxon>Bacteria</taxon>
        <taxon>Bacillati</taxon>
        <taxon>Actinomycetota</taxon>
        <taxon>Actinomycetes</taxon>
        <taxon>Kitasatosporales</taxon>
        <taxon>Streptomycetaceae</taxon>
        <taxon>Streptomyces</taxon>
    </lineage>
</organism>
<reference evidence="2 3" key="1">
    <citation type="submission" date="2024-06" db="EMBL/GenBank/DDBJ databases">
        <title>The Natural Products Discovery Center: Release of the First 8490 Sequenced Strains for Exploring Actinobacteria Biosynthetic Diversity.</title>
        <authorList>
            <person name="Kalkreuter E."/>
            <person name="Kautsar S.A."/>
            <person name="Yang D."/>
            <person name="Bader C.D."/>
            <person name="Teijaro C.N."/>
            <person name="Fluegel L."/>
            <person name="Davis C.M."/>
            <person name="Simpson J.R."/>
            <person name="Lauterbach L."/>
            <person name="Steele A.D."/>
            <person name="Gui C."/>
            <person name="Meng S."/>
            <person name="Li G."/>
            <person name="Viehrig K."/>
            <person name="Ye F."/>
            <person name="Su P."/>
            <person name="Kiefer A.F."/>
            <person name="Nichols A."/>
            <person name="Cepeda A.J."/>
            <person name="Yan W."/>
            <person name="Fan B."/>
            <person name="Jiang Y."/>
            <person name="Adhikari A."/>
            <person name="Zheng C.-J."/>
            <person name="Schuster L."/>
            <person name="Cowan T.M."/>
            <person name="Smanski M.J."/>
            <person name="Chevrette M.G."/>
            <person name="De Carvalho L.P.S."/>
            <person name="Shen B."/>
        </authorList>
    </citation>
    <scope>NUCLEOTIDE SEQUENCE [LARGE SCALE GENOMIC DNA]</scope>
    <source>
        <strain evidence="2 3">NPDC052347</strain>
    </source>
</reference>
<protein>
    <submittedName>
        <fullName evidence="2">DUF6760 family protein</fullName>
    </submittedName>
</protein>
<gene>
    <name evidence="2" type="ORF">AB0L16_19620</name>
</gene>
<dbReference type="RefSeq" id="WP_164503275.1">
    <property type="nucleotide sequence ID" value="NZ_JBFAUK010000015.1"/>
</dbReference>
<name>A0ABV3K0G4_STRON</name>
<dbReference type="Proteomes" id="UP001552594">
    <property type="component" value="Unassembled WGS sequence"/>
</dbReference>
<feature type="domain" description="DUF6760" evidence="1">
    <location>
        <begin position="5"/>
        <end position="46"/>
    </location>
</feature>
<dbReference type="InterPro" id="IPR046648">
    <property type="entry name" value="DUF6760"/>
</dbReference>
<dbReference type="Pfam" id="PF20546">
    <property type="entry name" value="DUF6760"/>
    <property type="match status" value="1"/>
</dbReference>
<sequence length="52" mass="6059">MTHPPERLRAEIAYIAYHFHWSQQEILDLPHMERQWYAGEIARLNSLAPGGG</sequence>
<proteinExistence type="predicted"/>
<evidence type="ECO:0000313" key="2">
    <source>
        <dbReference type="EMBL" id="MEV5508643.1"/>
    </source>
</evidence>
<dbReference type="EMBL" id="JBFAUK010000015">
    <property type="protein sequence ID" value="MEV5508643.1"/>
    <property type="molecule type" value="Genomic_DNA"/>
</dbReference>